<feature type="chain" id="PRO_5046887760" evidence="1">
    <location>
        <begin position="26"/>
        <end position="196"/>
    </location>
</feature>
<feature type="signal peptide" evidence="1">
    <location>
        <begin position="1"/>
        <end position="25"/>
    </location>
</feature>
<protein>
    <submittedName>
        <fullName evidence="2">Uncharacterized protein</fullName>
    </submittedName>
</protein>
<gene>
    <name evidence="2" type="ORF">AA15669_1903</name>
</gene>
<evidence type="ECO:0000256" key="1">
    <source>
        <dbReference type="SAM" id="SignalP"/>
    </source>
</evidence>
<name>A0ABQ0P1H1_9PROT</name>
<reference evidence="2" key="1">
    <citation type="submission" date="2013-04" db="EMBL/GenBank/DDBJ databases">
        <title>The genome sequencing project of 58 acetic acid bacteria.</title>
        <authorList>
            <person name="Okamoto-Kainuma A."/>
            <person name="Ishikawa M."/>
            <person name="Umino S."/>
            <person name="Koizumi Y."/>
            <person name="Shiwa Y."/>
            <person name="Yoshikawa H."/>
            <person name="Matsutani M."/>
            <person name="Matsushita K."/>
        </authorList>
    </citation>
    <scope>NUCLEOTIDE SEQUENCE</scope>
    <source>
        <strain evidence="2">DSM 15669</strain>
    </source>
</reference>
<dbReference type="Proteomes" id="UP001062901">
    <property type="component" value="Unassembled WGS sequence"/>
</dbReference>
<keyword evidence="3" id="KW-1185">Reference proteome</keyword>
<evidence type="ECO:0000313" key="3">
    <source>
        <dbReference type="Proteomes" id="UP001062901"/>
    </source>
</evidence>
<dbReference type="EMBL" id="BAQD01000141">
    <property type="protein sequence ID" value="GBQ08778.1"/>
    <property type="molecule type" value="Genomic_DNA"/>
</dbReference>
<sequence>MGVWKGKCVPLMGVLMVMVPSLVRAEETSPPTPLTEDQFKEGMGIEVQPLSGWEAPPLLPNWKGRFYEAAGPIMDALAQKNTDALLLVPFYCFRRETFKVFTQVMDDSENLDDFKEAWQEVRMKELQKCYLEYAYVYQTFAKDYQKENIYMDFFRRDADQKLELYKQLLFPEIKDQEFLETHLIPEMKKIIEGSQP</sequence>
<keyword evidence="1" id="KW-0732">Signal</keyword>
<proteinExistence type="predicted"/>
<comment type="caution">
    <text evidence="2">The sequence shown here is derived from an EMBL/GenBank/DDBJ whole genome shotgun (WGS) entry which is preliminary data.</text>
</comment>
<accession>A0ABQ0P1H1</accession>
<evidence type="ECO:0000313" key="2">
    <source>
        <dbReference type="EMBL" id="GBQ08778.1"/>
    </source>
</evidence>
<organism evidence="2 3">
    <name type="scientific">Saccharibacter floricola DSM 15669</name>
    <dbReference type="NCBI Taxonomy" id="1123227"/>
    <lineage>
        <taxon>Bacteria</taxon>
        <taxon>Pseudomonadati</taxon>
        <taxon>Pseudomonadota</taxon>
        <taxon>Alphaproteobacteria</taxon>
        <taxon>Acetobacterales</taxon>
        <taxon>Acetobacteraceae</taxon>
        <taxon>Saccharibacter</taxon>
    </lineage>
</organism>